<feature type="compositionally biased region" description="Polar residues" evidence="1">
    <location>
        <begin position="291"/>
        <end position="313"/>
    </location>
</feature>
<reference evidence="2" key="1">
    <citation type="journal article" date="2023" name="Genome Biol. Evol.">
        <title>Long-read-based Genome Assembly of Drosophila gunungcola Reveals Fewer Chemosensory Genes in Flower-breeding Species.</title>
        <authorList>
            <person name="Negi A."/>
            <person name="Liao B.Y."/>
            <person name="Yeh S.D."/>
        </authorList>
    </citation>
    <scope>NUCLEOTIDE SEQUENCE</scope>
    <source>
        <strain evidence="2">Sukarami</strain>
    </source>
</reference>
<feature type="compositionally biased region" description="Acidic residues" evidence="1">
    <location>
        <begin position="229"/>
        <end position="238"/>
    </location>
</feature>
<feature type="region of interest" description="Disordered" evidence="1">
    <location>
        <begin position="1"/>
        <end position="91"/>
    </location>
</feature>
<feature type="region of interest" description="Disordered" evidence="1">
    <location>
        <begin position="212"/>
        <end position="248"/>
    </location>
</feature>
<feature type="compositionally biased region" description="Acidic residues" evidence="1">
    <location>
        <begin position="49"/>
        <end position="60"/>
    </location>
</feature>
<evidence type="ECO:0000313" key="3">
    <source>
        <dbReference type="Proteomes" id="UP001059596"/>
    </source>
</evidence>
<protein>
    <submittedName>
        <fullName evidence="2">Uncharacterized protein</fullName>
    </submittedName>
</protein>
<gene>
    <name evidence="2" type="ORF">M5D96_010866</name>
</gene>
<accession>A0A9P9YFZ3</accession>
<comment type="caution">
    <text evidence="2">The sequence shown here is derived from an EMBL/GenBank/DDBJ whole genome shotgun (WGS) entry which is preliminary data.</text>
</comment>
<feature type="compositionally biased region" description="Basic residues" evidence="1">
    <location>
        <begin position="81"/>
        <end position="91"/>
    </location>
</feature>
<organism evidence="2 3">
    <name type="scientific">Drosophila gunungcola</name>
    <name type="common">fruit fly</name>
    <dbReference type="NCBI Taxonomy" id="103775"/>
    <lineage>
        <taxon>Eukaryota</taxon>
        <taxon>Metazoa</taxon>
        <taxon>Ecdysozoa</taxon>
        <taxon>Arthropoda</taxon>
        <taxon>Hexapoda</taxon>
        <taxon>Insecta</taxon>
        <taxon>Pterygota</taxon>
        <taxon>Neoptera</taxon>
        <taxon>Endopterygota</taxon>
        <taxon>Diptera</taxon>
        <taxon>Brachycera</taxon>
        <taxon>Muscomorpha</taxon>
        <taxon>Ephydroidea</taxon>
        <taxon>Drosophilidae</taxon>
        <taxon>Drosophila</taxon>
        <taxon>Sophophora</taxon>
    </lineage>
</organism>
<keyword evidence="3" id="KW-1185">Reference proteome</keyword>
<feature type="compositionally biased region" description="Low complexity" evidence="1">
    <location>
        <begin position="314"/>
        <end position="323"/>
    </location>
</feature>
<name>A0A9P9YFZ3_9MUSC</name>
<dbReference type="Proteomes" id="UP001059596">
    <property type="component" value="Unassembled WGS sequence"/>
</dbReference>
<dbReference type="EMBL" id="JAMKOV010000021">
    <property type="protein sequence ID" value="KAI8036273.1"/>
    <property type="molecule type" value="Genomic_DNA"/>
</dbReference>
<feature type="non-terminal residue" evidence="2">
    <location>
        <position position="1"/>
    </location>
</feature>
<dbReference type="AlphaFoldDB" id="A0A9P9YFZ3"/>
<proteinExistence type="predicted"/>
<feature type="compositionally biased region" description="Basic and acidic residues" evidence="1">
    <location>
        <begin position="324"/>
        <end position="338"/>
    </location>
</feature>
<feature type="compositionally biased region" description="Low complexity" evidence="1">
    <location>
        <begin position="339"/>
        <end position="348"/>
    </location>
</feature>
<feature type="region of interest" description="Disordered" evidence="1">
    <location>
        <begin position="284"/>
        <end position="382"/>
    </location>
</feature>
<feature type="compositionally biased region" description="Pro residues" evidence="1">
    <location>
        <begin position="356"/>
        <end position="366"/>
    </location>
</feature>
<dbReference type="PANTHER" id="PTHR37002">
    <property type="entry name" value="AGAP007005-PA"/>
    <property type="match status" value="1"/>
</dbReference>
<evidence type="ECO:0000256" key="1">
    <source>
        <dbReference type="SAM" id="MobiDB-lite"/>
    </source>
</evidence>
<evidence type="ECO:0000313" key="2">
    <source>
        <dbReference type="EMBL" id="KAI8036273.1"/>
    </source>
</evidence>
<feature type="compositionally biased region" description="Basic residues" evidence="1">
    <location>
        <begin position="367"/>
        <end position="378"/>
    </location>
</feature>
<sequence>MSLSERNTPSHGQGSGSGSGARQRPPDVEEALSSMLWTPYERTPLPSSSEEEAEEEDDDERLNRQLRKSHSSYEASALNHPHPHTHPHHVHHHLPLFAHHQQALDSGSALLLPPVPSFPPFSLSAFDAAIADFDHLAKSGVGVGGRRNRYSFPAYQGSPSRTLTQWCSSAATSIKEPPSYESLYTASSSKIGAPPPASSLILKASGEVGVALEPCDRSQRSPTKAAAAEDQERDENENGDGSQAAPLTANVPAGLGLRRSFTDDYISQTILFGNVNIINVNASNNNNNSSLPRTFTSTECQTDDLSASSSSNLQQQQQQQQQMRTREQRRKERRERRQQQQQQQQIPAHHPRRHPPPPPPPQLHPPPHLHHPHPHPLPHPHPAAMGLARALLPDILHAHYPPPYSALPVPVAMAAAPPPAAAVQQQPQHVAAAAPATPPALTSVISTVPLPGPVPAPLMSDGRFTLPLPIMR</sequence>
<dbReference type="PANTHER" id="PTHR37002:SF10">
    <property type="entry name" value="TRANSGLUTAMINASE-LIKE DOMAIN-CONTAINING PROTEIN"/>
    <property type="match status" value="1"/>
</dbReference>